<evidence type="ECO:0000256" key="3">
    <source>
        <dbReference type="ARBA" id="ARBA00022538"/>
    </source>
</evidence>
<evidence type="ECO:0000256" key="1">
    <source>
        <dbReference type="ARBA" id="ARBA00004141"/>
    </source>
</evidence>
<dbReference type="GO" id="GO:0034765">
    <property type="term" value="P:regulation of monoatomic ion transmembrane transport"/>
    <property type="evidence" value="ECO:0007669"/>
    <property type="project" value="TreeGrafter"/>
</dbReference>
<evidence type="ECO:0000256" key="2">
    <source>
        <dbReference type="ARBA" id="ARBA00022448"/>
    </source>
</evidence>
<dbReference type="HOGENOM" id="CLU_022738_7_3_1"/>
<dbReference type="OrthoDB" id="273257at2759"/>
<feature type="domain" description="Inward rectifier potassium channel C-terminal" evidence="15">
    <location>
        <begin position="188"/>
        <end position="353"/>
    </location>
</feature>
<evidence type="ECO:0000256" key="13">
    <source>
        <dbReference type="SAM" id="Phobius"/>
    </source>
</evidence>
<dbReference type="GO" id="GO:0005242">
    <property type="term" value="F:inward rectifier potassium channel activity"/>
    <property type="evidence" value="ECO:0007669"/>
    <property type="project" value="InterPro"/>
</dbReference>
<protein>
    <recommendedName>
        <fullName evidence="17">Inward rectifier potassium channel C-terminal domain-containing protein</fullName>
    </recommendedName>
</protein>
<dbReference type="Pfam" id="PF17655">
    <property type="entry name" value="IRK_C"/>
    <property type="match status" value="1"/>
</dbReference>
<dbReference type="Gene3D" id="2.60.40.1400">
    <property type="entry name" value="G protein-activated inward rectifier potassium channel 1"/>
    <property type="match status" value="1"/>
</dbReference>
<dbReference type="InterPro" id="IPR014756">
    <property type="entry name" value="Ig_E-set"/>
</dbReference>
<dbReference type="GO" id="GO:1990573">
    <property type="term" value="P:potassium ion import across plasma membrane"/>
    <property type="evidence" value="ECO:0007669"/>
    <property type="project" value="TreeGrafter"/>
</dbReference>
<dbReference type="GO" id="GO:0034702">
    <property type="term" value="C:monoatomic ion channel complex"/>
    <property type="evidence" value="ECO:0007669"/>
    <property type="project" value="UniProtKB-KW"/>
</dbReference>
<evidence type="ECO:0008006" key="17">
    <source>
        <dbReference type="Google" id="ProtNLM"/>
    </source>
</evidence>
<dbReference type="GO" id="GO:0005886">
    <property type="term" value="C:plasma membrane"/>
    <property type="evidence" value="ECO:0007669"/>
    <property type="project" value="TreeGrafter"/>
</dbReference>
<name>J3JUI0_DENPD</name>
<feature type="transmembrane region" description="Helical" evidence="13">
    <location>
        <begin position="74"/>
        <end position="93"/>
    </location>
</feature>
<evidence type="ECO:0000256" key="12">
    <source>
        <dbReference type="SAM" id="MobiDB-lite"/>
    </source>
</evidence>
<evidence type="ECO:0000256" key="8">
    <source>
        <dbReference type="ARBA" id="ARBA00023065"/>
    </source>
</evidence>
<keyword evidence="9 13" id="KW-0472">Membrane</keyword>
<evidence type="ECO:0000256" key="4">
    <source>
        <dbReference type="ARBA" id="ARBA00022692"/>
    </source>
</evidence>
<evidence type="ECO:0000256" key="5">
    <source>
        <dbReference type="ARBA" id="ARBA00022882"/>
    </source>
</evidence>
<dbReference type="FunFam" id="1.10.287.70:FF:000019">
    <property type="entry name" value="G protein-activated inward rectifier potassium channel 1"/>
    <property type="match status" value="1"/>
</dbReference>
<dbReference type="SUPFAM" id="SSF81324">
    <property type="entry name" value="Voltage-gated potassium channels"/>
    <property type="match status" value="1"/>
</dbReference>
<evidence type="ECO:0000256" key="9">
    <source>
        <dbReference type="ARBA" id="ARBA00023136"/>
    </source>
</evidence>
<evidence type="ECO:0000256" key="6">
    <source>
        <dbReference type="ARBA" id="ARBA00022958"/>
    </source>
</evidence>
<dbReference type="Pfam" id="PF01007">
    <property type="entry name" value="IRK"/>
    <property type="match status" value="1"/>
</dbReference>
<comment type="subcellular location">
    <subcellularLocation>
        <location evidence="1 11">Membrane</location>
        <topology evidence="1 11">Multi-pass membrane protein</topology>
    </subcellularLocation>
</comment>
<proteinExistence type="evidence at transcript level"/>
<feature type="compositionally biased region" description="Basic and acidic residues" evidence="12">
    <location>
        <begin position="429"/>
        <end position="441"/>
    </location>
</feature>
<keyword evidence="7 13" id="KW-1133">Transmembrane helix</keyword>
<sequence>MTIWDVEWFSQKAEQARRKTWIPWKSRKCPKRAILKDGHKNVYRKNISKIRWWRYLQDIFTTLLDAQWRWTLQFLVLEFFGCWLIFALVWWLIAFVHGDLHDDHLPLRQAETGWTPCVLNIHGFHSAFLYSIETQHTTGYGLRVITEECPEAIFVLVCQCLIGITLDSFAISIVFAKLVRAKHASHTVQFSKNAVLSHRNGKLCFMFRVGDIKKSRLAGVAVRAIVVKCERSQEGEVLQNYQTELSLKCDDGPSSIILLWPLILYHEIDENSPLYDFTVPEIMKCQKVEIIVVLNGTVESTGVSIEAKSSYLSSEILWDHKFAPIISYNKYVNCYDADWEKFDQTYALKMNHAEEDEYVLENPAATPSGTLDEIWLLQSPVLETKLLGSPDMFEAELDGQTDQIGSTSERFGAVHETSRSVDTNTYFPDYEKPSGPDCSDKGKHRANKPKYPETIRESDENYEEMHEIQVTLV</sequence>
<dbReference type="InterPro" id="IPR041647">
    <property type="entry name" value="IRK_C"/>
</dbReference>
<dbReference type="InterPro" id="IPR016449">
    <property type="entry name" value="K_chnl_inward-rec_Kir"/>
</dbReference>
<evidence type="ECO:0000259" key="15">
    <source>
        <dbReference type="Pfam" id="PF17655"/>
    </source>
</evidence>
<dbReference type="EMBL" id="BT126894">
    <property type="protein sequence ID" value="AEE61856.1"/>
    <property type="molecule type" value="mRNA"/>
</dbReference>
<evidence type="ECO:0000256" key="11">
    <source>
        <dbReference type="RuleBase" id="RU003822"/>
    </source>
</evidence>
<evidence type="ECO:0000256" key="7">
    <source>
        <dbReference type="ARBA" id="ARBA00022989"/>
    </source>
</evidence>
<keyword evidence="10 11" id="KW-0407">Ion channel</keyword>
<keyword evidence="6 11" id="KW-0630">Potassium</keyword>
<dbReference type="InterPro" id="IPR040445">
    <property type="entry name" value="Kir_TM"/>
</dbReference>
<feature type="domain" description="Potassium channel inwardly rectifying transmembrane" evidence="14">
    <location>
        <begin position="35"/>
        <end position="181"/>
    </location>
</feature>
<keyword evidence="5 11" id="KW-0851">Voltage-gated channel</keyword>
<reference evidence="16" key="1">
    <citation type="journal article" date="2012" name="Insect Biochem. Mol. Biol.">
        <title>Transcriptome and full-length cDNA resources for the mountain pine beetle, Dendroctonus ponderosae Hopkins, a major insect pest of pine forests.</title>
        <authorList>
            <person name="Keeling C.I."/>
            <person name="Henderson H."/>
            <person name="Li M."/>
            <person name="Yuen M."/>
            <person name="Clark E.L."/>
            <person name="Fraser J.D."/>
            <person name="Huber D.P."/>
            <person name="Liao N.Y."/>
            <person name="Roderick Docking T."/>
            <person name="Birol I."/>
            <person name="Chan S.K."/>
            <person name="Taylor G.A."/>
            <person name="Palmquist D."/>
            <person name="Jones S.J."/>
            <person name="Bohlmann J."/>
        </authorList>
    </citation>
    <scope>NUCLEOTIDE SEQUENCE</scope>
    <source>
        <tissue evidence="16">Antennae</tissue>
    </source>
</reference>
<dbReference type="PANTHER" id="PTHR11767">
    <property type="entry name" value="INWARD RECTIFIER POTASSIUM CHANNEL"/>
    <property type="match status" value="1"/>
</dbReference>
<keyword evidence="2 11" id="KW-0813">Transport</keyword>
<evidence type="ECO:0000256" key="10">
    <source>
        <dbReference type="ARBA" id="ARBA00023303"/>
    </source>
</evidence>
<feature type="transmembrane region" description="Helical" evidence="13">
    <location>
        <begin position="152"/>
        <end position="176"/>
    </location>
</feature>
<feature type="compositionally biased region" description="Basic and acidic residues" evidence="12">
    <location>
        <begin position="450"/>
        <end position="460"/>
    </location>
</feature>
<dbReference type="Gene3D" id="1.10.287.70">
    <property type="match status" value="1"/>
</dbReference>
<keyword evidence="8 11" id="KW-0406">Ion transport</keyword>
<dbReference type="PRINTS" id="PR01320">
    <property type="entry name" value="KIRCHANNEL"/>
</dbReference>
<dbReference type="SUPFAM" id="SSF81296">
    <property type="entry name" value="E set domains"/>
    <property type="match status" value="1"/>
</dbReference>
<dbReference type="AlphaFoldDB" id="J3JUI0"/>
<organism evidence="16">
    <name type="scientific">Dendroctonus ponderosae</name>
    <name type="common">Mountain pine beetle</name>
    <dbReference type="NCBI Taxonomy" id="77166"/>
    <lineage>
        <taxon>Eukaryota</taxon>
        <taxon>Metazoa</taxon>
        <taxon>Ecdysozoa</taxon>
        <taxon>Arthropoda</taxon>
        <taxon>Hexapoda</taxon>
        <taxon>Insecta</taxon>
        <taxon>Pterygota</taxon>
        <taxon>Neoptera</taxon>
        <taxon>Endopterygota</taxon>
        <taxon>Coleoptera</taxon>
        <taxon>Polyphaga</taxon>
        <taxon>Cucujiformia</taxon>
        <taxon>Curculionidae</taxon>
        <taxon>Scolytinae</taxon>
        <taxon>Dendroctonus</taxon>
    </lineage>
</organism>
<dbReference type="InterPro" id="IPR013518">
    <property type="entry name" value="K_chnl_inward-rec_Kir_cyto"/>
</dbReference>
<accession>J3JUI0</accession>
<evidence type="ECO:0000313" key="16">
    <source>
        <dbReference type="EMBL" id="AEE61856.1"/>
    </source>
</evidence>
<feature type="region of interest" description="Disordered" evidence="12">
    <location>
        <begin position="417"/>
        <end position="460"/>
    </location>
</feature>
<comment type="similarity">
    <text evidence="11">Belongs to the inward rectifier-type potassium channel (TC 1.A.2.1) family.</text>
</comment>
<keyword evidence="3 11" id="KW-0633">Potassium transport</keyword>
<dbReference type="PANTHER" id="PTHR11767:SF113">
    <property type="entry name" value="INWARDLY RECTIFYING POTASSIUM CHANNEL 2, ISOFORM D"/>
    <property type="match status" value="1"/>
</dbReference>
<evidence type="ECO:0000259" key="14">
    <source>
        <dbReference type="Pfam" id="PF01007"/>
    </source>
</evidence>
<keyword evidence="4 11" id="KW-0812">Transmembrane</keyword>